<evidence type="ECO:0000313" key="4">
    <source>
        <dbReference type="Proteomes" id="UP000632154"/>
    </source>
</evidence>
<gene>
    <name evidence="3" type="ORF">GCM10017783_01410</name>
</gene>
<accession>A0ABQ3JWR4</accession>
<evidence type="ECO:0000256" key="2">
    <source>
        <dbReference type="SAM" id="SignalP"/>
    </source>
</evidence>
<comment type="caution">
    <text evidence="3">The sequence shown here is derived from an EMBL/GenBank/DDBJ whole genome shotgun (WGS) entry which is preliminary data.</text>
</comment>
<organism evidence="3 4">
    <name type="scientific">Deinococcus piscis</name>
    <dbReference type="NCBI Taxonomy" id="394230"/>
    <lineage>
        <taxon>Bacteria</taxon>
        <taxon>Thermotogati</taxon>
        <taxon>Deinococcota</taxon>
        <taxon>Deinococci</taxon>
        <taxon>Deinococcales</taxon>
        <taxon>Deinococcaceae</taxon>
        <taxon>Deinococcus</taxon>
    </lineage>
</organism>
<name>A0ABQ3JWR4_9DEIO</name>
<sequence length="118" mass="12373">MKNIAFIGLLLLGSAAATPGQGRGQGQQDSQVTGVVVKDDLPGAGRGHPNSERQQEHKVSICHATSAVRNNGYVVVNVSQNAAEAHLRHEHQTGQGRGPRDRVGSDLQNCEPGDSADS</sequence>
<feature type="region of interest" description="Disordered" evidence="1">
    <location>
        <begin position="84"/>
        <end position="118"/>
    </location>
</feature>
<dbReference type="EMBL" id="BNAL01000001">
    <property type="protein sequence ID" value="GHF93216.1"/>
    <property type="molecule type" value="Genomic_DNA"/>
</dbReference>
<feature type="chain" id="PRO_5046341026" evidence="2">
    <location>
        <begin position="18"/>
        <end position="118"/>
    </location>
</feature>
<proteinExistence type="predicted"/>
<reference evidence="4" key="1">
    <citation type="journal article" date="2019" name="Int. J. Syst. Evol. Microbiol.">
        <title>The Global Catalogue of Microorganisms (GCM) 10K type strain sequencing project: providing services to taxonomists for standard genome sequencing and annotation.</title>
        <authorList>
            <consortium name="The Broad Institute Genomics Platform"/>
            <consortium name="The Broad Institute Genome Sequencing Center for Infectious Disease"/>
            <person name="Wu L."/>
            <person name="Ma J."/>
        </authorList>
    </citation>
    <scope>NUCLEOTIDE SEQUENCE [LARGE SCALE GENOMIC DNA]</scope>
    <source>
        <strain evidence="4">CGMCC 1.18439</strain>
    </source>
</reference>
<protein>
    <submittedName>
        <fullName evidence="3">Uncharacterized protein</fullName>
    </submittedName>
</protein>
<feature type="region of interest" description="Disordered" evidence="1">
    <location>
        <begin position="17"/>
        <end position="59"/>
    </location>
</feature>
<feature type="signal peptide" evidence="2">
    <location>
        <begin position="1"/>
        <end position="17"/>
    </location>
</feature>
<dbReference type="RefSeq" id="WP_189641738.1">
    <property type="nucleotide sequence ID" value="NZ_BNAL01000001.1"/>
</dbReference>
<keyword evidence="4" id="KW-1185">Reference proteome</keyword>
<feature type="compositionally biased region" description="Basic and acidic residues" evidence="1">
    <location>
        <begin position="49"/>
        <end position="59"/>
    </location>
</feature>
<keyword evidence="2" id="KW-0732">Signal</keyword>
<evidence type="ECO:0000256" key="1">
    <source>
        <dbReference type="SAM" id="MobiDB-lite"/>
    </source>
</evidence>
<evidence type="ECO:0000313" key="3">
    <source>
        <dbReference type="EMBL" id="GHF93216.1"/>
    </source>
</evidence>
<feature type="compositionally biased region" description="Basic and acidic residues" evidence="1">
    <location>
        <begin position="85"/>
        <end position="104"/>
    </location>
</feature>
<dbReference type="Proteomes" id="UP000632154">
    <property type="component" value="Unassembled WGS sequence"/>
</dbReference>